<dbReference type="Gene3D" id="3.30.70.2970">
    <property type="entry name" value="Protein of unknown function (DUF541), domain 2"/>
    <property type="match status" value="1"/>
</dbReference>
<keyword evidence="1" id="KW-0732">Signal</keyword>
<dbReference type="Gene3D" id="3.30.110.170">
    <property type="entry name" value="Protein of unknown function (DUF541), domain 1"/>
    <property type="match status" value="1"/>
</dbReference>
<feature type="chain" id="PRO_5045775037" description="DUF541 domain-containing protein" evidence="1">
    <location>
        <begin position="21"/>
        <end position="245"/>
    </location>
</feature>
<proteinExistence type="predicted"/>
<dbReference type="InterPro" id="IPR007497">
    <property type="entry name" value="SIMPL/DUF541"/>
</dbReference>
<protein>
    <recommendedName>
        <fullName evidence="4">DUF541 domain-containing protein</fullName>
    </recommendedName>
</protein>
<name>A0ABX0XL07_9SPHN</name>
<gene>
    <name evidence="2" type="ORF">GGR88_000884</name>
</gene>
<organism evidence="2 3">
    <name type="scientific">Sphingomonas jejuensis</name>
    <dbReference type="NCBI Taxonomy" id="904715"/>
    <lineage>
        <taxon>Bacteria</taxon>
        <taxon>Pseudomonadati</taxon>
        <taxon>Pseudomonadota</taxon>
        <taxon>Alphaproteobacteria</taxon>
        <taxon>Sphingomonadales</taxon>
        <taxon>Sphingomonadaceae</taxon>
        <taxon>Sphingomonas</taxon>
    </lineage>
</organism>
<evidence type="ECO:0000313" key="3">
    <source>
        <dbReference type="Proteomes" id="UP000734218"/>
    </source>
</evidence>
<evidence type="ECO:0008006" key="4">
    <source>
        <dbReference type="Google" id="ProtNLM"/>
    </source>
</evidence>
<keyword evidence="3" id="KW-1185">Reference proteome</keyword>
<dbReference type="Proteomes" id="UP000734218">
    <property type="component" value="Unassembled WGS sequence"/>
</dbReference>
<evidence type="ECO:0000256" key="1">
    <source>
        <dbReference type="SAM" id="SignalP"/>
    </source>
</evidence>
<reference evidence="2 3" key="1">
    <citation type="submission" date="2020-03" db="EMBL/GenBank/DDBJ databases">
        <title>Genomic Encyclopedia of Type Strains, Phase IV (KMG-IV): sequencing the most valuable type-strain genomes for metagenomic binning, comparative biology and taxonomic classification.</title>
        <authorList>
            <person name="Goeker M."/>
        </authorList>
    </citation>
    <scope>NUCLEOTIDE SEQUENCE [LARGE SCALE GENOMIC DNA]</scope>
    <source>
        <strain evidence="2 3">DSM 27651</strain>
    </source>
</reference>
<dbReference type="PANTHER" id="PTHR34387:SF2">
    <property type="entry name" value="SLR1258 PROTEIN"/>
    <property type="match status" value="1"/>
</dbReference>
<dbReference type="InterPro" id="IPR052022">
    <property type="entry name" value="26kDa_periplasmic_antigen"/>
</dbReference>
<feature type="signal peptide" evidence="1">
    <location>
        <begin position="1"/>
        <end position="20"/>
    </location>
</feature>
<dbReference type="Pfam" id="PF04402">
    <property type="entry name" value="SIMPL"/>
    <property type="match status" value="1"/>
</dbReference>
<dbReference type="RefSeq" id="WP_167953371.1">
    <property type="nucleotide sequence ID" value="NZ_JAATJE010000001.1"/>
</dbReference>
<comment type="caution">
    <text evidence="2">The sequence shown here is derived from an EMBL/GenBank/DDBJ whole genome shotgun (WGS) entry which is preliminary data.</text>
</comment>
<evidence type="ECO:0000313" key="2">
    <source>
        <dbReference type="EMBL" id="NJC33410.1"/>
    </source>
</evidence>
<dbReference type="PANTHER" id="PTHR34387">
    <property type="entry name" value="SLR1258 PROTEIN"/>
    <property type="match status" value="1"/>
</dbReference>
<dbReference type="EMBL" id="JAATJE010000001">
    <property type="protein sequence ID" value="NJC33410.1"/>
    <property type="molecule type" value="Genomic_DNA"/>
</dbReference>
<accession>A0ABX0XL07</accession>
<sequence length="245" mass="25382">MALKLMVAGGLLCGSAATGAQTISLQPNEALLQVDATGQALVQPDIASFNIGVVSTGTTAREATDGNSRQIAEVIAGLKEGGVADRDIRTRQISVQPQYDRSAGGISNQSRIIGYVAQNSVTVTTRDLGKAPDILAAAFGAGANSVQGPNLALENQGEAVAAARRDAIEKARFEANAYAEGLGMRISRVLRVSERGTSSQPYDIIVTGNRLSAPPPPPPPPPTPMQAGELIQSLNLSIDFAIVPK</sequence>